<dbReference type="AlphaFoldDB" id="A0A1R2CZM5"/>
<evidence type="ECO:0000313" key="3">
    <source>
        <dbReference type="EMBL" id="OMJ94433.1"/>
    </source>
</evidence>
<dbReference type="Pfam" id="PF00069">
    <property type="entry name" value="Pkinase"/>
    <property type="match status" value="1"/>
</dbReference>
<name>A0A1R2CZM5_9CILI</name>
<dbReference type="Gene3D" id="1.10.510.10">
    <property type="entry name" value="Transferase(Phosphotransferase) domain 1"/>
    <property type="match status" value="1"/>
</dbReference>
<organism evidence="3 4">
    <name type="scientific">Stentor coeruleus</name>
    <dbReference type="NCBI Taxonomy" id="5963"/>
    <lineage>
        <taxon>Eukaryota</taxon>
        <taxon>Sar</taxon>
        <taxon>Alveolata</taxon>
        <taxon>Ciliophora</taxon>
        <taxon>Postciliodesmatophora</taxon>
        <taxon>Heterotrichea</taxon>
        <taxon>Heterotrichida</taxon>
        <taxon>Stentoridae</taxon>
        <taxon>Stentor</taxon>
    </lineage>
</organism>
<dbReference type="SUPFAM" id="SSF56112">
    <property type="entry name" value="Protein kinase-like (PK-like)"/>
    <property type="match status" value="1"/>
</dbReference>
<dbReference type="EMBL" id="MPUH01000027">
    <property type="protein sequence ID" value="OMJ94433.1"/>
    <property type="molecule type" value="Genomic_DNA"/>
</dbReference>
<keyword evidence="4" id="KW-1185">Reference proteome</keyword>
<accession>A0A1R2CZM5</accession>
<evidence type="ECO:0000313" key="4">
    <source>
        <dbReference type="Proteomes" id="UP000187209"/>
    </source>
</evidence>
<dbReference type="GO" id="GO:0005524">
    <property type="term" value="F:ATP binding"/>
    <property type="evidence" value="ECO:0007669"/>
    <property type="project" value="InterPro"/>
</dbReference>
<dbReference type="OrthoDB" id="248923at2759"/>
<comment type="caution">
    <text evidence="3">The sequence shown here is derived from an EMBL/GenBank/DDBJ whole genome shotgun (WGS) entry which is preliminary data.</text>
</comment>
<dbReference type="InterPro" id="IPR050235">
    <property type="entry name" value="CK1_Ser-Thr_kinase"/>
</dbReference>
<evidence type="ECO:0000256" key="1">
    <source>
        <dbReference type="ARBA" id="ARBA00023860"/>
    </source>
</evidence>
<evidence type="ECO:0000259" key="2">
    <source>
        <dbReference type="PROSITE" id="PS50011"/>
    </source>
</evidence>
<dbReference type="Proteomes" id="UP000187209">
    <property type="component" value="Unassembled WGS sequence"/>
</dbReference>
<sequence>MIDKTIDERFLIRRKLHENPNFTVYKAVDLKTSSKIALKIDNEPSENSLIIQEREILSKLNHRAAFPRVFVSGATKGLNYIAQSYLGKSLQYYFEQNGKFSLACVLKIGEELLLRIESLHKAGFIHRNLKPENIHMGYGTNWQSLFISGYRTTAKYLEDNDKDHIHIRRTYAFPENVVYSSLNTSNKYLHSRRDDIESLIYILIHFLSGKLPWLANKNASSLEIKTIKESISFGKLCDKCPTEFLAMLRYTRSLQFDEEPNYEMLRNSLAMLATKNKIVKSYDWSINQEKVNFLYKVKQPKKKSSDMKKYLTCAAPEIGAFSPKQMNFNRSLAFPSIGNESDCRSEESTAELVRTETAEIKTFPEFSNKAEILRMRQEFLRLRKENP</sequence>
<protein>
    <recommendedName>
        <fullName evidence="1">Casein kinase I</fullName>
    </recommendedName>
</protein>
<feature type="domain" description="Protein kinase" evidence="2">
    <location>
        <begin position="10"/>
        <end position="272"/>
    </location>
</feature>
<reference evidence="3 4" key="1">
    <citation type="submission" date="2016-11" db="EMBL/GenBank/DDBJ databases">
        <title>The macronuclear genome of Stentor coeruleus: a giant cell with tiny introns.</title>
        <authorList>
            <person name="Slabodnick M."/>
            <person name="Ruby J.G."/>
            <person name="Reiff S.B."/>
            <person name="Swart E.C."/>
            <person name="Gosai S."/>
            <person name="Prabakaran S."/>
            <person name="Witkowska E."/>
            <person name="Larue G.E."/>
            <person name="Fisher S."/>
            <person name="Freeman R.M."/>
            <person name="Gunawardena J."/>
            <person name="Chu W."/>
            <person name="Stover N.A."/>
            <person name="Gregory B.D."/>
            <person name="Nowacki M."/>
            <person name="Derisi J."/>
            <person name="Roy S.W."/>
            <person name="Marshall W.F."/>
            <person name="Sood P."/>
        </authorList>
    </citation>
    <scope>NUCLEOTIDE SEQUENCE [LARGE SCALE GENOMIC DNA]</scope>
    <source>
        <strain evidence="3">WM001</strain>
    </source>
</reference>
<dbReference type="InterPro" id="IPR000719">
    <property type="entry name" value="Prot_kinase_dom"/>
</dbReference>
<dbReference type="PANTHER" id="PTHR11909">
    <property type="entry name" value="CASEIN KINASE-RELATED"/>
    <property type="match status" value="1"/>
</dbReference>
<gene>
    <name evidence="3" type="ORF">SteCoe_2489</name>
</gene>
<proteinExistence type="predicted"/>
<dbReference type="GO" id="GO:0004672">
    <property type="term" value="F:protein kinase activity"/>
    <property type="evidence" value="ECO:0007669"/>
    <property type="project" value="InterPro"/>
</dbReference>
<dbReference type="SMART" id="SM00220">
    <property type="entry name" value="S_TKc"/>
    <property type="match status" value="1"/>
</dbReference>
<dbReference type="InterPro" id="IPR011009">
    <property type="entry name" value="Kinase-like_dom_sf"/>
</dbReference>
<dbReference type="PROSITE" id="PS50011">
    <property type="entry name" value="PROTEIN_KINASE_DOM"/>
    <property type="match status" value="1"/>
</dbReference>